<dbReference type="Proteomes" id="UP000002039">
    <property type="component" value="Unassembled WGS sequence"/>
</dbReference>
<evidence type="ECO:0000256" key="3">
    <source>
        <dbReference type="ARBA" id="ARBA00022741"/>
    </source>
</evidence>
<dbReference type="PANTHER" id="PTHR43272:SF83">
    <property type="entry name" value="ACYL-COA SYNTHETASE LONG-CHAIN, ISOFORM J"/>
    <property type="match status" value="1"/>
</dbReference>
<dbReference type="EMBL" id="EQ999975">
    <property type="protein sequence ID" value="EEQ87331.2"/>
    <property type="molecule type" value="Genomic_DNA"/>
</dbReference>
<keyword evidence="2" id="KW-0436">Ligase</keyword>
<comment type="similarity">
    <text evidence="1">Belongs to the ATP-dependent AMP-binding enzyme family.</text>
</comment>
<evidence type="ECO:0000256" key="1">
    <source>
        <dbReference type="ARBA" id="ARBA00006432"/>
    </source>
</evidence>
<dbReference type="GeneID" id="69024875"/>
<reference evidence="6" key="1">
    <citation type="journal article" date="2015" name="PLoS Genet.">
        <title>The dynamic genome and transcriptome of the human fungal pathogen Blastomyces and close relative Emmonsia.</title>
        <authorList>
            <person name="Munoz J.F."/>
            <person name="Gauthier G.M."/>
            <person name="Desjardins C.A."/>
            <person name="Gallo J.E."/>
            <person name="Holder J."/>
            <person name="Sullivan T.D."/>
            <person name="Marty A.J."/>
            <person name="Carmen J.C."/>
            <person name="Chen Z."/>
            <person name="Ding L."/>
            <person name="Gujja S."/>
            <person name="Magrini V."/>
            <person name="Misas E."/>
            <person name="Mitreva M."/>
            <person name="Priest M."/>
            <person name="Saif S."/>
            <person name="Whiston E.A."/>
            <person name="Young S."/>
            <person name="Zeng Q."/>
            <person name="Goldman W.E."/>
            <person name="Mardis E.R."/>
            <person name="Taylor J.W."/>
            <person name="McEwen J.G."/>
            <person name="Clay O.K."/>
            <person name="Klein B.S."/>
            <person name="Cuomo C.A."/>
        </authorList>
    </citation>
    <scope>NUCLEOTIDE SEQUENCE [LARGE SCALE GENOMIC DNA]</scope>
    <source>
        <strain evidence="6">ER-3 / ATCC MYA-2586</strain>
    </source>
</reference>
<gene>
    <name evidence="5" type="ORF">BDCG_02451</name>
</gene>
<dbReference type="PANTHER" id="PTHR43272">
    <property type="entry name" value="LONG-CHAIN-FATTY-ACID--COA LIGASE"/>
    <property type="match status" value="1"/>
</dbReference>
<protein>
    <submittedName>
        <fullName evidence="5">Long-chain acyl-CoA synthetase</fullName>
    </submittedName>
</protein>
<evidence type="ECO:0000256" key="4">
    <source>
        <dbReference type="ARBA" id="ARBA00022840"/>
    </source>
</evidence>
<name>A0ABP2EWF7_AJEDR</name>
<evidence type="ECO:0000313" key="5">
    <source>
        <dbReference type="EMBL" id="EEQ87331.2"/>
    </source>
</evidence>
<evidence type="ECO:0000256" key="2">
    <source>
        <dbReference type="ARBA" id="ARBA00022598"/>
    </source>
</evidence>
<keyword evidence="6" id="KW-1185">Reference proteome</keyword>
<proteinExistence type="inferred from homology"/>
<keyword evidence="4" id="KW-0067">ATP-binding</keyword>
<dbReference type="RefSeq" id="XP_045274669.1">
    <property type="nucleotide sequence ID" value="XM_045417994.1"/>
</dbReference>
<dbReference type="SUPFAM" id="SSF56801">
    <property type="entry name" value="Acetyl-CoA synthetase-like"/>
    <property type="match status" value="1"/>
</dbReference>
<sequence>MRYETLAISAADIGQWDENGHLRVIDRKKSLVKTLNGEYIALEKLESVYRSSSVVGNICIYAAPDKAKAIALVVPIEQTLKNIAAENGIKKQDLGELVHDNKLRDIVLQDMQTIGRKAGLAGLEIIEGLVLVEEPWTPQNGLTTATEKLNRKGIHNKYRTEIEQAYGQG</sequence>
<organism evidence="5 6">
    <name type="scientific">Ajellomyces dermatitidis (strain ER-3 / ATCC MYA-2586)</name>
    <name type="common">Blastomyces dermatitidis</name>
    <dbReference type="NCBI Taxonomy" id="559297"/>
    <lineage>
        <taxon>Eukaryota</taxon>
        <taxon>Fungi</taxon>
        <taxon>Dikarya</taxon>
        <taxon>Ascomycota</taxon>
        <taxon>Pezizomycotina</taxon>
        <taxon>Eurotiomycetes</taxon>
        <taxon>Eurotiomycetidae</taxon>
        <taxon>Onygenales</taxon>
        <taxon>Ajellomycetaceae</taxon>
        <taxon>Blastomyces</taxon>
    </lineage>
</organism>
<evidence type="ECO:0000313" key="6">
    <source>
        <dbReference type="Proteomes" id="UP000002039"/>
    </source>
</evidence>
<keyword evidence="3" id="KW-0547">Nucleotide-binding</keyword>
<accession>A0ABP2EWF7</accession>